<feature type="region of interest" description="Disordered" evidence="1">
    <location>
        <begin position="362"/>
        <end position="401"/>
    </location>
</feature>
<dbReference type="AlphaFoldDB" id="A0A3E1YEX5"/>
<sequence length="401" mass="44065">MHVTKQFLGLLAIAGLISFASCKKDNVSINKSTVDVSLKNPEGLKDVKTSNITIDFKEINSGAVTKINISTANDLANITLPDGSYDVSLDGDVEYNLDGTTQKSKIRGFQSGVVVKGGKVSLNIPLFLYNINSSFIFKEIFFTGTVTPEGKQYNGDKYFILYNNSADTLYADGLVIAEASFLSTTKRVYTPDIMAEAFTAGSVVMIPGTGKQYPVYPGKQIVIANNAINHLEYNANSMDLRKSDFELSLISSIDVDNPEVTNLINVTSAMTMHNRGFKSYVLARFPEGTNAESFKGNNLYSYSYINTTGSTTTSQGYKIPNTWIIDAVNLSVPAVFEWILTSPALDMGWTYCGKKDQDNERYGKSVRRKELSTNPDGRVILKDTNNSTNDFDPEVKPSLMP</sequence>
<protein>
    <submittedName>
        <fullName evidence="2">DUF4876 domain-containing protein</fullName>
    </submittedName>
</protein>
<evidence type="ECO:0000313" key="3">
    <source>
        <dbReference type="Proteomes" id="UP000260644"/>
    </source>
</evidence>
<evidence type="ECO:0000256" key="1">
    <source>
        <dbReference type="SAM" id="MobiDB-lite"/>
    </source>
</evidence>
<dbReference type="OrthoDB" id="1409865at2"/>
<keyword evidence="3" id="KW-1185">Reference proteome</keyword>
<dbReference type="EMBL" id="QPMM01000002">
    <property type="protein sequence ID" value="RFS25092.1"/>
    <property type="molecule type" value="Genomic_DNA"/>
</dbReference>
<dbReference type="RefSeq" id="WP_116975086.1">
    <property type="nucleotide sequence ID" value="NZ_QPMM01000002.1"/>
</dbReference>
<organism evidence="2 3">
    <name type="scientific">Chitinophaga silvatica</name>
    <dbReference type="NCBI Taxonomy" id="2282649"/>
    <lineage>
        <taxon>Bacteria</taxon>
        <taxon>Pseudomonadati</taxon>
        <taxon>Bacteroidota</taxon>
        <taxon>Chitinophagia</taxon>
        <taxon>Chitinophagales</taxon>
        <taxon>Chitinophagaceae</taxon>
        <taxon>Chitinophaga</taxon>
    </lineage>
</organism>
<dbReference type="PROSITE" id="PS51257">
    <property type="entry name" value="PROKAR_LIPOPROTEIN"/>
    <property type="match status" value="1"/>
</dbReference>
<name>A0A3E1YEX5_9BACT</name>
<reference evidence="2 3" key="1">
    <citation type="submission" date="2018-07" db="EMBL/GenBank/DDBJ databases">
        <title>Chitinophaga K2CV101002-2 sp. nov., isolated from a monsoon evergreen broad-leaved forest soil.</title>
        <authorList>
            <person name="Lv Y."/>
        </authorList>
    </citation>
    <scope>NUCLEOTIDE SEQUENCE [LARGE SCALE GENOMIC DNA]</scope>
    <source>
        <strain evidence="2 3">GDMCC 1.1288</strain>
    </source>
</reference>
<proteinExistence type="predicted"/>
<dbReference type="Pfam" id="PF16215">
    <property type="entry name" value="DUF4876"/>
    <property type="match status" value="1"/>
</dbReference>
<dbReference type="Proteomes" id="UP000260644">
    <property type="component" value="Unassembled WGS sequence"/>
</dbReference>
<evidence type="ECO:0000313" key="2">
    <source>
        <dbReference type="EMBL" id="RFS25092.1"/>
    </source>
</evidence>
<accession>A0A3E1YEX5</accession>
<gene>
    <name evidence="2" type="ORF">DVR12_07870</name>
</gene>
<comment type="caution">
    <text evidence="2">The sequence shown here is derived from an EMBL/GenBank/DDBJ whole genome shotgun (WGS) entry which is preliminary data.</text>
</comment>
<dbReference type="InterPro" id="IPR032627">
    <property type="entry name" value="DUF4876"/>
</dbReference>
<feature type="compositionally biased region" description="Basic and acidic residues" evidence="1">
    <location>
        <begin position="362"/>
        <end position="371"/>
    </location>
</feature>